<dbReference type="Proteomes" id="UP000234468">
    <property type="component" value="Unassembled WGS sequence"/>
</dbReference>
<proteinExistence type="predicted"/>
<feature type="transmembrane region" description="Helical" evidence="1">
    <location>
        <begin position="67"/>
        <end position="89"/>
    </location>
</feature>
<evidence type="ECO:0000313" key="3">
    <source>
        <dbReference type="Proteomes" id="UP000234468"/>
    </source>
</evidence>
<gene>
    <name evidence="2" type="ORF">A0G03_08920</name>
</gene>
<accession>A0ABX4S937</accession>
<protein>
    <submittedName>
        <fullName evidence="2">Uncharacterized protein</fullName>
    </submittedName>
</protein>
<organism evidence="2 3">
    <name type="scientific">Pectobacterium peruviense</name>
    <dbReference type="NCBI Taxonomy" id="2066479"/>
    <lineage>
        <taxon>Bacteria</taxon>
        <taxon>Pseudomonadati</taxon>
        <taxon>Pseudomonadota</taxon>
        <taxon>Gammaproteobacteria</taxon>
        <taxon>Enterobacterales</taxon>
        <taxon>Pectobacteriaceae</taxon>
        <taxon>Pectobacterium</taxon>
    </lineage>
</organism>
<keyword evidence="1" id="KW-0472">Membrane</keyword>
<sequence length="125" mass="14337">MKVRFYYRSINPSGKLLPDGRDVVFQILYFGATTMNSSTAYRDGYWAGQLLLSLKKKVKTRQHVYKTYSFLQFLLIWASVVAVCCFLYLSRLGGFQHKPQQDEPTGTIVESVTVSTEQAYPKDSF</sequence>
<keyword evidence="1" id="KW-0812">Transmembrane</keyword>
<comment type="caution">
    <text evidence="2">The sequence shown here is derived from an EMBL/GenBank/DDBJ whole genome shotgun (WGS) entry which is preliminary data.</text>
</comment>
<evidence type="ECO:0000256" key="1">
    <source>
        <dbReference type="SAM" id="Phobius"/>
    </source>
</evidence>
<dbReference type="EMBL" id="LXFV01000006">
    <property type="protein sequence ID" value="PKX87016.1"/>
    <property type="molecule type" value="Genomic_DNA"/>
</dbReference>
<reference evidence="2 3" key="1">
    <citation type="submission" date="2016-04" db="EMBL/GenBank/DDBJ databases">
        <title>New species of Pectobacterium.</title>
        <authorList>
            <person name="Waleron M."/>
            <person name="Misztak A.E."/>
            <person name="Waleron K."/>
        </authorList>
    </citation>
    <scope>NUCLEOTIDE SEQUENCE [LARGE SCALE GENOMIC DNA]</scope>
    <source>
        <strain evidence="2 3">IFB5232</strain>
    </source>
</reference>
<evidence type="ECO:0000313" key="2">
    <source>
        <dbReference type="EMBL" id="PKX87016.1"/>
    </source>
</evidence>
<keyword evidence="3" id="KW-1185">Reference proteome</keyword>
<keyword evidence="1" id="KW-1133">Transmembrane helix</keyword>
<name>A0ABX4S937_9GAMM</name>